<dbReference type="EMBL" id="CP001941">
    <property type="protein sequence ID" value="ADD08624.1"/>
    <property type="molecule type" value="Genomic_DNA"/>
</dbReference>
<dbReference type="GO" id="GO:0140359">
    <property type="term" value="F:ABC-type transporter activity"/>
    <property type="evidence" value="ECO:0007669"/>
    <property type="project" value="InterPro"/>
</dbReference>
<dbReference type="eggNOG" id="arCOG03689">
    <property type="taxonomic scope" value="Archaea"/>
</dbReference>
<dbReference type="GO" id="GO:0005886">
    <property type="term" value="C:plasma membrane"/>
    <property type="evidence" value="ECO:0007669"/>
    <property type="project" value="UniProtKB-SubCell"/>
</dbReference>
<evidence type="ECO:0000313" key="2">
    <source>
        <dbReference type="Proteomes" id="UP000001400"/>
    </source>
</evidence>
<dbReference type="AlphaFoldDB" id="B5IAL7"/>
<dbReference type="Proteomes" id="UP000001400">
    <property type="component" value="Chromosome"/>
</dbReference>
<keyword evidence="2" id="KW-1185">Reference proteome</keyword>
<proteinExistence type="predicted"/>
<dbReference type="Pfam" id="PF12679">
    <property type="entry name" value="ABC2_membrane_2"/>
    <property type="match status" value="1"/>
</dbReference>
<name>B5IAL7_ACIB4</name>
<dbReference type="OrthoDB" id="359222at2157"/>
<dbReference type="STRING" id="439481.Aboo_0815"/>
<evidence type="ECO:0000313" key="1">
    <source>
        <dbReference type="EMBL" id="ADD08624.1"/>
    </source>
</evidence>
<dbReference type="GeneID" id="8827765"/>
<accession>B5IAL7</accession>
<dbReference type="KEGG" id="abi:Aboo_0815"/>
<reference evidence="1" key="1">
    <citation type="submission" date="2010-02" db="EMBL/GenBank/DDBJ databases">
        <title>Complete sequence of Aciduliprofundum boonei T469.</title>
        <authorList>
            <consortium name="US DOE Joint Genome Institute"/>
            <person name="Lucas S."/>
            <person name="Copeland A."/>
            <person name="Lapidus A."/>
            <person name="Cheng J.-F."/>
            <person name="Bruce D."/>
            <person name="Goodwin L."/>
            <person name="Pitluck S."/>
            <person name="Saunders E."/>
            <person name="Detter J.C."/>
            <person name="Han C."/>
            <person name="Tapia R."/>
            <person name="Land M."/>
            <person name="Hauser L."/>
            <person name="Kyrpides N."/>
            <person name="Mikhailova N."/>
            <person name="Flores G."/>
            <person name="Reysenbach A.-L."/>
            <person name="Woyke T."/>
        </authorList>
    </citation>
    <scope>NUCLEOTIDE SEQUENCE</scope>
    <source>
        <strain evidence="1">T469</strain>
    </source>
</reference>
<organism evidence="1 2">
    <name type="scientific">Aciduliprofundum boonei (strain DSM 19572 / T469)</name>
    <dbReference type="NCBI Taxonomy" id="439481"/>
    <lineage>
        <taxon>Archaea</taxon>
        <taxon>Methanobacteriati</taxon>
        <taxon>Thermoplasmatota</taxon>
        <taxon>DHVE2 group</taxon>
        <taxon>Candidatus Aciduliprofundum</taxon>
    </lineage>
</organism>
<dbReference type="PANTHER" id="PTHR37305">
    <property type="entry name" value="INTEGRAL MEMBRANE PROTEIN-RELATED"/>
    <property type="match status" value="1"/>
</dbReference>
<dbReference type="PANTHER" id="PTHR37305:SF1">
    <property type="entry name" value="MEMBRANE PROTEIN"/>
    <property type="match status" value="1"/>
</dbReference>
<protein>
    <submittedName>
        <fullName evidence="1">ABC-2 type transporter</fullName>
    </submittedName>
</protein>
<sequence>MNDFLQMLIISKYQFKNYIRSKRLLTLILITLAIVIAYIVVIHFYIEPSYMEVNEFAKNWVSPISFLIILAALFFGGDAIAGEYQTKTGYFLLPNPIRRESIFWGKYIASFLASTIVMLIYWAFALGDVYYYYKEISIALWYSFGLSFLFLLSLLALTYLFSSLLNNGTVAIVLVAIIYFFVFNIVDSISMLTGVEPWYSITYGASILTLVFEGNYIGDYPTKQVMQAGPHFTITIFNPTINEGIAIMLAYFIISSILATVIFHYKEMK</sequence>
<gene>
    <name evidence="1" type="ordered locus">Aboo_0815</name>
</gene>
<dbReference type="HOGENOM" id="CLU_090235_0_0_2"/>
<dbReference type="RefSeq" id="WP_008082653.1">
    <property type="nucleotide sequence ID" value="NC_013926.1"/>
</dbReference>